<comment type="catalytic activity">
    <reaction evidence="4">
        <text>a 2'-deoxyadenosine in DNA + S-adenosyl-L-methionine = an N(6)-methyl-2'-deoxyadenosine in DNA + S-adenosyl-L-homocysteine + H(+)</text>
        <dbReference type="Rhea" id="RHEA:15197"/>
        <dbReference type="Rhea" id="RHEA-COMP:12418"/>
        <dbReference type="Rhea" id="RHEA-COMP:12419"/>
        <dbReference type="ChEBI" id="CHEBI:15378"/>
        <dbReference type="ChEBI" id="CHEBI:57856"/>
        <dbReference type="ChEBI" id="CHEBI:59789"/>
        <dbReference type="ChEBI" id="CHEBI:90615"/>
        <dbReference type="ChEBI" id="CHEBI:90616"/>
        <dbReference type="EC" id="2.1.1.72"/>
    </reaction>
</comment>
<keyword evidence="3" id="KW-0808">Transferase</keyword>
<evidence type="ECO:0000259" key="5">
    <source>
        <dbReference type="Pfam" id="PF02384"/>
    </source>
</evidence>
<name>A0A367FA01_9ACTN</name>
<dbReference type="EMBL" id="QOIL01000016">
    <property type="protein sequence ID" value="RCG27203.1"/>
    <property type="molecule type" value="Genomic_DNA"/>
</dbReference>
<dbReference type="AlphaFoldDB" id="A0A367FA01"/>
<dbReference type="GO" id="GO:0009007">
    <property type="term" value="F:site-specific DNA-methyltransferase (adenine-specific) activity"/>
    <property type="evidence" value="ECO:0007669"/>
    <property type="project" value="UniProtKB-EC"/>
</dbReference>
<dbReference type="SUPFAM" id="SSF53335">
    <property type="entry name" value="S-adenosyl-L-methionine-dependent methyltransferases"/>
    <property type="match status" value="1"/>
</dbReference>
<dbReference type="OrthoDB" id="4280289at2"/>
<evidence type="ECO:0000256" key="2">
    <source>
        <dbReference type="ARBA" id="ARBA00022603"/>
    </source>
</evidence>
<organism evidence="6 7">
    <name type="scientific">Sphaerisporangium album</name>
    <dbReference type="NCBI Taxonomy" id="509200"/>
    <lineage>
        <taxon>Bacteria</taxon>
        <taxon>Bacillati</taxon>
        <taxon>Actinomycetota</taxon>
        <taxon>Actinomycetes</taxon>
        <taxon>Streptosporangiales</taxon>
        <taxon>Streptosporangiaceae</taxon>
        <taxon>Sphaerisporangium</taxon>
    </lineage>
</organism>
<gene>
    <name evidence="6" type="ORF">DQ384_26145</name>
</gene>
<protein>
    <recommendedName>
        <fullName evidence="1">site-specific DNA-methyltransferase (adenine-specific)</fullName>
        <ecNumber evidence="1">2.1.1.72</ecNumber>
    </recommendedName>
</protein>
<dbReference type="Gene3D" id="3.40.50.150">
    <property type="entry name" value="Vaccinia Virus protein VP39"/>
    <property type="match status" value="1"/>
</dbReference>
<keyword evidence="2" id="KW-0489">Methyltransferase</keyword>
<proteinExistence type="predicted"/>
<evidence type="ECO:0000256" key="3">
    <source>
        <dbReference type="ARBA" id="ARBA00022679"/>
    </source>
</evidence>
<dbReference type="GO" id="GO:0032259">
    <property type="term" value="P:methylation"/>
    <property type="evidence" value="ECO:0007669"/>
    <property type="project" value="UniProtKB-KW"/>
</dbReference>
<dbReference type="InterPro" id="IPR029063">
    <property type="entry name" value="SAM-dependent_MTases_sf"/>
</dbReference>
<dbReference type="EC" id="2.1.1.72" evidence="1"/>
<feature type="domain" description="DNA methylase adenine-specific" evidence="5">
    <location>
        <begin position="62"/>
        <end position="199"/>
    </location>
</feature>
<dbReference type="GO" id="GO:0003677">
    <property type="term" value="F:DNA binding"/>
    <property type="evidence" value="ECO:0007669"/>
    <property type="project" value="InterPro"/>
</dbReference>
<evidence type="ECO:0000313" key="7">
    <source>
        <dbReference type="Proteomes" id="UP000253094"/>
    </source>
</evidence>
<evidence type="ECO:0000256" key="1">
    <source>
        <dbReference type="ARBA" id="ARBA00011900"/>
    </source>
</evidence>
<dbReference type="GO" id="GO:0008170">
    <property type="term" value="F:N-methyltransferase activity"/>
    <property type="evidence" value="ECO:0007669"/>
    <property type="project" value="InterPro"/>
</dbReference>
<accession>A0A367FA01</accession>
<evidence type="ECO:0000256" key="4">
    <source>
        <dbReference type="ARBA" id="ARBA00047942"/>
    </source>
</evidence>
<dbReference type="InterPro" id="IPR050953">
    <property type="entry name" value="N4_N6_ade-DNA_methylase"/>
</dbReference>
<reference evidence="6 7" key="1">
    <citation type="submission" date="2018-06" db="EMBL/GenBank/DDBJ databases">
        <title>Sphaerisporangium craniellae sp. nov., isolated from a marine sponge in the South China Sea.</title>
        <authorList>
            <person name="Li L."/>
        </authorList>
    </citation>
    <scope>NUCLEOTIDE SEQUENCE [LARGE SCALE GENOMIC DNA]</scope>
    <source>
        <strain evidence="6 7">CCTCC AA 208026</strain>
    </source>
</reference>
<sequence>MTALLAHDQLVARTVINRIAGARGLAAPWPGADAELPSWLTDADFSQWGIVELGELRQRLLAPRRRARDGVIYTPPEVVDFQVPAALQAANLNRLAGHPRPLAHITIHDPFCGPGIFLIHTARHLTEWCITQADPPPHVPDFLIQAVTAQVMSECLYGTDLDAVAIDLAKSVCWLEIGGIRPITFMDDNIVLGDTFRNQLPAKLLARWPL</sequence>
<dbReference type="PANTHER" id="PTHR33841">
    <property type="entry name" value="DNA METHYLTRANSFERASE YEEA-RELATED"/>
    <property type="match status" value="1"/>
</dbReference>
<dbReference type="InterPro" id="IPR003356">
    <property type="entry name" value="DNA_methylase_A-5"/>
</dbReference>
<evidence type="ECO:0000313" key="6">
    <source>
        <dbReference type="EMBL" id="RCG27203.1"/>
    </source>
</evidence>
<dbReference type="RefSeq" id="WP_114031542.1">
    <property type="nucleotide sequence ID" value="NZ_QOIL01000016.1"/>
</dbReference>
<comment type="caution">
    <text evidence="6">The sequence shown here is derived from an EMBL/GenBank/DDBJ whole genome shotgun (WGS) entry which is preliminary data.</text>
</comment>
<dbReference type="Pfam" id="PF02384">
    <property type="entry name" value="N6_Mtase"/>
    <property type="match status" value="1"/>
</dbReference>
<dbReference type="Proteomes" id="UP000253094">
    <property type="component" value="Unassembled WGS sequence"/>
</dbReference>
<dbReference type="PANTHER" id="PTHR33841:SF1">
    <property type="entry name" value="DNA METHYLTRANSFERASE A"/>
    <property type="match status" value="1"/>
</dbReference>
<keyword evidence="7" id="KW-1185">Reference proteome</keyword>